<feature type="domain" description="Glycosyltransferase family 28 N-terminal" evidence="11">
    <location>
        <begin position="3"/>
        <end position="143"/>
    </location>
</feature>
<dbReference type="PANTHER" id="PTHR21015">
    <property type="entry name" value="UDP-N-ACETYLGLUCOSAMINE--N-ACETYLMURAMYL-(PENTAPEPTIDE) PYROPHOSPHORYL-UNDECAPRENOL N-ACETYLGLUCOSAMINE TRANSFERASE 1"/>
    <property type="match status" value="1"/>
</dbReference>
<comment type="caution">
    <text evidence="13">The sequence shown here is derived from an EMBL/GenBank/DDBJ whole genome shotgun (WGS) entry which is preliminary data.</text>
</comment>
<dbReference type="InterPro" id="IPR007235">
    <property type="entry name" value="Glyco_trans_28_C"/>
</dbReference>
<evidence type="ECO:0000256" key="3">
    <source>
        <dbReference type="ARBA" id="ARBA00022676"/>
    </source>
</evidence>
<evidence type="ECO:0000259" key="12">
    <source>
        <dbReference type="Pfam" id="PF04101"/>
    </source>
</evidence>
<feature type="binding site" evidence="10">
    <location>
        <position position="124"/>
    </location>
    <ligand>
        <name>UDP-N-acetyl-alpha-D-glucosamine</name>
        <dbReference type="ChEBI" id="CHEBI:57705"/>
    </ligand>
</feature>
<comment type="caution">
    <text evidence="10">Lacks conserved residue(s) required for the propagation of feature annotation.</text>
</comment>
<evidence type="ECO:0000313" key="13">
    <source>
        <dbReference type="EMBL" id="MBO0439156.1"/>
    </source>
</evidence>
<reference evidence="13 14" key="1">
    <citation type="submission" date="2021-03" db="EMBL/GenBank/DDBJ databases">
        <title>Enterococcal diversity collection.</title>
        <authorList>
            <person name="Gilmore M.S."/>
            <person name="Schwartzman J."/>
            <person name="Van Tyne D."/>
            <person name="Martin M."/>
            <person name="Earl A.M."/>
            <person name="Manson A.L."/>
            <person name="Straub T."/>
            <person name="Salamzade R."/>
            <person name="Saavedra J."/>
            <person name="Lebreton F."/>
            <person name="Prichula J."/>
            <person name="Schaufler K."/>
            <person name="Gaca A."/>
            <person name="Sgardioli B."/>
            <person name="Wagenaar J."/>
            <person name="Strong T."/>
        </authorList>
    </citation>
    <scope>NUCLEOTIDE SEQUENCE [LARGE SCALE GENOMIC DNA]</scope>
    <source>
        <strain evidence="13 14">DIV0869a</strain>
    </source>
</reference>
<dbReference type="EC" id="2.4.1.227" evidence="10"/>
<keyword evidence="6 10" id="KW-0573">Peptidoglycan synthesis</keyword>
<keyword evidence="5 10" id="KW-0133">Cell shape</keyword>
<comment type="function">
    <text evidence="10">Cell wall formation. Catalyzes the transfer of a GlcNAc subunit on undecaprenyl-pyrophosphoryl-MurNAc-pentapeptide (lipid intermediate I) to form undecaprenyl-pyrophosphoryl-MurNAc-(pentapeptide)GlcNAc (lipid intermediate II).</text>
</comment>
<keyword evidence="9 10" id="KW-0961">Cell wall biogenesis/degradation</keyword>
<dbReference type="NCBIfam" id="TIGR01133">
    <property type="entry name" value="murG"/>
    <property type="match status" value="1"/>
</dbReference>
<feature type="binding site" evidence="10">
    <location>
        <begin position="10"/>
        <end position="12"/>
    </location>
    <ligand>
        <name>UDP-N-acetyl-alpha-D-glucosamine</name>
        <dbReference type="ChEBI" id="CHEBI:57705"/>
    </ligand>
</feature>
<keyword evidence="1 10" id="KW-1003">Cell membrane</keyword>
<dbReference type="EMBL" id="JAFLWD010000006">
    <property type="protein sequence ID" value="MBO0439156.1"/>
    <property type="molecule type" value="Genomic_DNA"/>
</dbReference>
<comment type="catalytic activity">
    <reaction evidence="10">
        <text>Mur2Ac(oyl-L-Ala-gamma-D-Glu-L-Lys-D-Ala-D-Ala)-di-trans,octa-cis-undecaprenyl diphosphate + UDP-N-acetyl-alpha-D-glucosamine = beta-D-GlcNAc-(1-&gt;4)-Mur2Ac(oyl-L-Ala-gamma-D-Glu-L-Lys-D-Ala-D-Ala)-di-trans,octa-cis-undecaprenyl diphosphate + UDP + H(+)</text>
        <dbReference type="Rhea" id="RHEA:23192"/>
        <dbReference type="ChEBI" id="CHEBI:15378"/>
        <dbReference type="ChEBI" id="CHEBI:57705"/>
        <dbReference type="ChEBI" id="CHEBI:58223"/>
        <dbReference type="ChEBI" id="CHEBI:60032"/>
        <dbReference type="ChEBI" id="CHEBI:60033"/>
        <dbReference type="EC" id="2.4.1.227"/>
    </reaction>
</comment>
<dbReference type="HAMAP" id="MF_00033">
    <property type="entry name" value="MurG"/>
    <property type="match status" value="1"/>
</dbReference>
<dbReference type="SUPFAM" id="SSF53756">
    <property type="entry name" value="UDP-Glycosyltransferase/glycogen phosphorylase"/>
    <property type="match status" value="1"/>
</dbReference>
<dbReference type="RefSeq" id="WP_207111262.1">
    <property type="nucleotide sequence ID" value="NZ_JAFLWD010000006.1"/>
</dbReference>
<dbReference type="InterPro" id="IPR004276">
    <property type="entry name" value="GlycoTrans_28_N"/>
</dbReference>
<feature type="domain" description="Glycosyl transferase family 28 C-terminal" evidence="12">
    <location>
        <begin position="188"/>
        <end position="354"/>
    </location>
</feature>
<evidence type="ECO:0000259" key="11">
    <source>
        <dbReference type="Pfam" id="PF03033"/>
    </source>
</evidence>
<evidence type="ECO:0000256" key="7">
    <source>
        <dbReference type="ARBA" id="ARBA00023136"/>
    </source>
</evidence>
<dbReference type="CDD" id="cd03785">
    <property type="entry name" value="GT28_MurG"/>
    <property type="match status" value="1"/>
</dbReference>
<evidence type="ECO:0000313" key="14">
    <source>
        <dbReference type="Proteomes" id="UP000664632"/>
    </source>
</evidence>
<keyword evidence="2 10" id="KW-0132">Cell division</keyword>
<organism evidence="13 14">
    <name type="scientific">Candidatus Enterococcus ikei</name>
    <dbReference type="NCBI Taxonomy" id="2815326"/>
    <lineage>
        <taxon>Bacteria</taxon>
        <taxon>Bacillati</taxon>
        <taxon>Bacillota</taxon>
        <taxon>Bacilli</taxon>
        <taxon>Lactobacillales</taxon>
        <taxon>Enterococcaceae</taxon>
        <taxon>Enterococcus</taxon>
    </lineage>
</organism>
<accession>A0ABS3GV80</accession>
<dbReference type="InterPro" id="IPR006009">
    <property type="entry name" value="GlcNAc_MurG"/>
</dbReference>
<feature type="binding site" evidence="10">
    <location>
        <position position="251"/>
    </location>
    <ligand>
        <name>UDP-N-acetyl-alpha-D-glucosamine</name>
        <dbReference type="ChEBI" id="CHEBI:57705"/>
    </ligand>
</feature>
<protein>
    <recommendedName>
        <fullName evidence="10">UDP-N-acetylglucosamine--N-acetylmuramyl-(pentapeptide) pyrophosphoryl-undecaprenol N-acetylglucosamine transferase</fullName>
        <ecNumber evidence="10">2.4.1.227</ecNumber>
    </recommendedName>
    <alternativeName>
        <fullName evidence="10">Undecaprenyl-PP-MurNAc-pentapeptide-UDPGlcNAc GlcNAc transferase</fullName>
    </alternativeName>
</protein>
<dbReference type="Pfam" id="PF04101">
    <property type="entry name" value="Glyco_tran_28_C"/>
    <property type="match status" value="1"/>
</dbReference>
<keyword evidence="4 10" id="KW-0808">Transferase</keyword>
<dbReference type="Proteomes" id="UP000664632">
    <property type="component" value="Unassembled WGS sequence"/>
</dbReference>
<evidence type="ECO:0000256" key="6">
    <source>
        <dbReference type="ARBA" id="ARBA00022984"/>
    </source>
</evidence>
<dbReference type="Gene3D" id="3.40.50.2000">
    <property type="entry name" value="Glycogen Phosphorylase B"/>
    <property type="match status" value="2"/>
</dbReference>
<keyword evidence="7 10" id="KW-0472">Membrane</keyword>
<proteinExistence type="inferred from homology"/>
<keyword evidence="14" id="KW-1185">Reference proteome</keyword>
<evidence type="ECO:0000256" key="9">
    <source>
        <dbReference type="ARBA" id="ARBA00023316"/>
    </source>
</evidence>
<comment type="subcellular location">
    <subcellularLocation>
        <location evidence="10">Cell membrane</location>
        <topology evidence="10">Peripheral membrane protein</topology>
        <orientation evidence="10">Cytoplasmic side</orientation>
    </subcellularLocation>
</comment>
<evidence type="ECO:0000256" key="1">
    <source>
        <dbReference type="ARBA" id="ARBA00022475"/>
    </source>
</evidence>
<name>A0ABS3GV80_9ENTE</name>
<evidence type="ECO:0000256" key="4">
    <source>
        <dbReference type="ARBA" id="ARBA00022679"/>
    </source>
</evidence>
<evidence type="ECO:0000256" key="2">
    <source>
        <dbReference type="ARBA" id="ARBA00022618"/>
    </source>
</evidence>
<gene>
    <name evidence="10 13" type="primary">murG</name>
    <name evidence="13" type="ORF">JZO69_02130</name>
</gene>
<sequence>MKILMTGGGTGGHIYPALAFVNYVKQVEPDTEFMYVGTETGLESQIVPKYKIPFKTIKIQGFRRSLSPQNIKTVYLFLSSIGKAKKIIKDFQPDVVIGTGGYVSGSVVYAAKQLKIPTIVHEQNSIPGITNKFLSKYATKVAICFPDVAEHFPENKVILTGNPRAQEVVTIKKTDILSEYGLDPDKKTVVIFGGSRGALKINQAFVEALPLFEQRDYQVLYASGERYYKELEETLNLSEKKLTNVSIQPYIDKMAEVLASADLMVGRAGATSIAEFTALGLPAILIPSPYVTNDHQTKNAQSLVKSGAVEMIADQELTGLKLATEIDAILLDGSRHKSMAAASKQEGIPDAGERLYKVVKEITG</sequence>
<comment type="similarity">
    <text evidence="10">Belongs to the glycosyltransferase 28 family. MurG subfamily.</text>
</comment>
<keyword evidence="8 10" id="KW-0131">Cell cycle</keyword>
<feature type="binding site" evidence="10">
    <location>
        <position position="195"/>
    </location>
    <ligand>
        <name>UDP-N-acetyl-alpha-D-glucosamine</name>
        <dbReference type="ChEBI" id="CHEBI:57705"/>
    </ligand>
</feature>
<feature type="binding site" evidence="10">
    <location>
        <position position="296"/>
    </location>
    <ligand>
        <name>UDP-N-acetyl-alpha-D-glucosamine</name>
        <dbReference type="ChEBI" id="CHEBI:57705"/>
    </ligand>
</feature>
<dbReference type="GO" id="GO:0016757">
    <property type="term" value="F:glycosyltransferase activity"/>
    <property type="evidence" value="ECO:0007669"/>
    <property type="project" value="UniProtKB-KW"/>
</dbReference>
<evidence type="ECO:0000256" key="5">
    <source>
        <dbReference type="ARBA" id="ARBA00022960"/>
    </source>
</evidence>
<keyword evidence="3 10" id="KW-0328">Glycosyltransferase</keyword>
<dbReference type="PANTHER" id="PTHR21015:SF22">
    <property type="entry name" value="GLYCOSYLTRANSFERASE"/>
    <property type="match status" value="1"/>
</dbReference>
<comment type="pathway">
    <text evidence="10">Cell wall biogenesis; peptidoglycan biosynthesis.</text>
</comment>
<evidence type="ECO:0000256" key="10">
    <source>
        <dbReference type="HAMAP-Rule" id="MF_00033"/>
    </source>
</evidence>
<dbReference type="Pfam" id="PF03033">
    <property type="entry name" value="Glyco_transf_28"/>
    <property type="match status" value="1"/>
</dbReference>
<evidence type="ECO:0000256" key="8">
    <source>
        <dbReference type="ARBA" id="ARBA00023306"/>
    </source>
</evidence>